<name>A0A495RCG6_9GAMM</name>
<reference evidence="1 2" key="1">
    <citation type="submission" date="2018-10" db="EMBL/GenBank/DDBJ databases">
        <title>Genomic Encyclopedia of Type Strains, Phase IV (KMG-IV): sequencing the most valuable type-strain genomes for metagenomic binning, comparative biology and taxonomic classification.</title>
        <authorList>
            <person name="Goeker M."/>
        </authorList>
    </citation>
    <scope>NUCLEOTIDE SEQUENCE [LARGE SCALE GENOMIC DNA]</scope>
    <source>
        <strain evidence="1 2">DSM 22228</strain>
    </source>
</reference>
<protein>
    <submittedName>
        <fullName evidence="1">Uncharacterized protein</fullName>
    </submittedName>
</protein>
<accession>A0A495RCG6</accession>
<dbReference type="AlphaFoldDB" id="A0A495RCG6"/>
<sequence>MKGISMFLIALYPFIVFGNNKQPNIEPLMTSFIACDASFFSQIHKSQNELVDYGIVDDIHSEQTIITVKNRNNRNQNYREFSKPMSYKSLSITGYYDSVLKLGKYGDYYFWGFIVNNSVNEIKADLDFLTWQELEKDTIYSANAQIRYEKDDLTTWHQNSSTVSGVKTIPTKGTVEKILLVEKTPEKTLLICSIQGFLPPKLLSTIRPDLETDSLAN</sequence>
<gene>
    <name evidence="1" type="ORF">DES39_1548</name>
</gene>
<keyword evidence="2" id="KW-1185">Reference proteome</keyword>
<dbReference type="EMBL" id="RBWY01000003">
    <property type="protein sequence ID" value="RKS85049.1"/>
    <property type="molecule type" value="Genomic_DNA"/>
</dbReference>
<dbReference type="Proteomes" id="UP000278542">
    <property type="component" value="Unassembled WGS sequence"/>
</dbReference>
<comment type="caution">
    <text evidence="1">The sequence shown here is derived from an EMBL/GenBank/DDBJ whole genome shotgun (WGS) entry which is preliminary data.</text>
</comment>
<organism evidence="1 2">
    <name type="scientific">Orbus hercynius</name>
    <dbReference type="NCBI Taxonomy" id="593135"/>
    <lineage>
        <taxon>Bacteria</taxon>
        <taxon>Pseudomonadati</taxon>
        <taxon>Pseudomonadota</taxon>
        <taxon>Gammaproteobacteria</taxon>
        <taxon>Orbales</taxon>
        <taxon>Orbaceae</taxon>
        <taxon>Orbus</taxon>
    </lineage>
</organism>
<proteinExistence type="predicted"/>
<evidence type="ECO:0000313" key="2">
    <source>
        <dbReference type="Proteomes" id="UP000278542"/>
    </source>
</evidence>
<evidence type="ECO:0000313" key="1">
    <source>
        <dbReference type="EMBL" id="RKS85049.1"/>
    </source>
</evidence>